<feature type="non-terminal residue" evidence="2">
    <location>
        <position position="1"/>
    </location>
</feature>
<keyword evidence="1" id="KW-1133">Transmembrane helix</keyword>
<protein>
    <recommendedName>
        <fullName evidence="3">Permease</fullName>
    </recommendedName>
</protein>
<accession>W1YLV3</accession>
<name>W1YLV3_9ZZZZ</name>
<keyword evidence="1" id="KW-0472">Membrane</keyword>
<sequence>TTPVLAYAGLSLGKDLGAFRRLSWRIIPVALAVTAGTFICATALAQLVLHLEGLI</sequence>
<comment type="caution">
    <text evidence="2">The sequence shown here is derived from an EMBL/GenBank/DDBJ whole genome shotgun (WGS) entry which is preliminary data.</text>
</comment>
<gene>
    <name evidence="2" type="ORF">Q604_UNBC02719G0001</name>
</gene>
<keyword evidence="1" id="KW-0812">Transmembrane</keyword>
<dbReference type="AlphaFoldDB" id="W1YLV3"/>
<organism evidence="2">
    <name type="scientific">human gut metagenome</name>
    <dbReference type="NCBI Taxonomy" id="408170"/>
    <lineage>
        <taxon>unclassified sequences</taxon>
        <taxon>metagenomes</taxon>
        <taxon>organismal metagenomes</taxon>
    </lineage>
</organism>
<reference evidence="2" key="1">
    <citation type="submission" date="2013-12" db="EMBL/GenBank/DDBJ databases">
        <title>A Varibaculum cambriense genome reconstructed from a premature infant gut community with otherwise low bacterial novelty that shifts toward anaerobic metabolism during the third week of life.</title>
        <authorList>
            <person name="Brown C.T."/>
            <person name="Sharon I."/>
            <person name="Thomas B.C."/>
            <person name="Castelle C.J."/>
            <person name="Morowitz M.J."/>
            <person name="Banfield J.F."/>
        </authorList>
    </citation>
    <scope>NUCLEOTIDE SEQUENCE</scope>
</reference>
<proteinExistence type="predicted"/>
<feature type="transmembrane region" description="Helical" evidence="1">
    <location>
        <begin position="26"/>
        <end position="49"/>
    </location>
</feature>
<evidence type="ECO:0000256" key="1">
    <source>
        <dbReference type="SAM" id="Phobius"/>
    </source>
</evidence>
<evidence type="ECO:0008006" key="3">
    <source>
        <dbReference type="Google" id="ProtNLM"/>
    </source>
</evidence>
<dbReference type="EMBL" id="AZMM01002719">
    <property type="protein sequence ID" value="ETJ43286.1"/>
    <property type="molecule type" value="Genomic_DNA"/>
</dbReference>
<evidence type="ECO:0000313" key="2">
    <source>
        <dbReference type="EMBL" id="ETJ43286.1"/>
    </source>
</evidence>